<sequence length="141" mass="15764">MSATEQTREAASYSAKWQERFAFFDAHGAPNSPTYKPALKQLPFGKKILVNANIIAFFFGPIYLFVLGLWKKNLALIGIIVAVSIVIDILFGLAGMITPHPVDVGIGFATNILYALSTNYAYYLKERKGEQGWNPFKGMRW</sequence>
<feature type="transmembrane region" description="Helical" evidence="1">
    <location>
        <begin position="74"/>
        <end position="98"/>
    </location>
</feature>
<name>A0A6I6H1W2_9PSED</name>
<gene>
    <name evidence="2" type="ORF">GPJ81_16555</name>
</gene>
<keyword evidence="1" id="KW-0812">Transmembrane</keyword>
<dbReference type="RefSeq" id="WP_157193146.1">
    <property type="nucleotide sequence ID" value="NZ_CP046621.1"/>
</dbReference>
<keyword evidence="1" id="KW-1133">Transmembrane helix</keyword>
<dbReference type="Pfam" id="PF10947">
    <property type="entry name" value="DUF2628"/>
    <property type="match status" value="1"/>
</dbReference>
<dbReference type="EMBL" id="CP046621">
    <property type="protein sequence ID" value="QGW78226.1"/>
    <property type="molecule type" value="Genomic_DNA"/>
</dbReference>
<feature type="transmembrane region" description="Helical" evidence="1">
    <location>
        <begin position="48"/>
        <end position="67"/>
    </location>
</feature>
<dbReference type="Proteomes" id="UP000426235">
    <property type="component" value="Chromosome"/>
</dbReference>
<keyword evidence="3" id="KW-1185">Reference proteome</keyword>
<dbReference type="InterPro" id="IPR024399">
    <property type="entry name" value="DUF2628"/>
</dbReference>
<organism evidence="2 3">
    <name type="scientific">Pseudomonas alkylphenolica</name>
    <dbReference type="NCBI Taxonomy" id="237609"/>
    <lineage>
        <taxon>Bacteria</taxon>
        <taxon>Pseudomonadati</taxon>
        <taxon>Pseudomonadota</taxon>
        <taxon>Gammaproteobacteria</taxon>
        <taxon>Pseudomonadales</taxon>
        <taxon>Pseudomonadaceae</taxon>
        <taxon>Pseudomonas</taxon>
    </lineage>
</organism>
<evidence type="ECO:0000256" key="1">
    <source>
        <dbReference type="SAM" id="Phobius"/>
    </source>
</evidence>
<reference evidence="2" key="1">
    <citation type="submission" date="2019-12" db="EMBL/GenBank/DDBJ databases">
        <title>Hybrid Genome Assemblies of two High G+C Isolates from Undergraduate Microbiology Courses.</title>
        <authorList>
            <person name="Ne Ville C.J."/>
            <person name="Enright D."/>
            <person name="Hernandez I."/>
            <person name="Dodsworth J."/>
            <person name="Orwin P.M."/>
        </authorList>
    </citation>
    <scope>NUCLEOTIDE SEQUENCE [LARGE SCALE GENOMIC DNA]</scope>
    <source>
        <strain evidence="2">Neo</strain>
    </source>
</reference>
<feature type="transmembrane region" description="Helical" evidence="1">
    <location>
        <begin position="104"/>
        <end position="123"/>
    </location>
</feature>
<protein>
    <submittedName>
        <fullName evidence="2">DUF2628 domain-containing protein</fullName>
    </submittedName>
</protein>
<keyword evidence="1" id="KW-0472">Membrane</keyword>
<accession>A0A6I6H1W2</accession>
<proteinExistence type="predicted"/>
<dbReference type="AlphaFoldDB" id="A0A6I6H1W2"/>
<evidence type="ECO:0000313" key="3">
    <source>
        <dbReference type="Proteomes" id="UP000426235"/>
    </source>
</evidence>
<evidence type="ECO:0000313" key="2">
    <source>
        <dbReference type="EMBL" id="QGW78226.1"/>
    </source>
</evidence>